<name>A0A5M9MM18_9EURO</name>
<organism evidence="2 3">
    <name type="scientific">Aspergillus tanneri</name>
    <dbReference type="NCBI Taxonomy" id="1220188"/>
    <lineage>
        <taxon>Eukaryota</taxon>
        <taxon>Fungi</taxon>
        <taxon>Dikarya</taxon>
        <taxon>Ascomycota</taxon>
        <taxon>Pezizomycotina</taxon>
        <taxon>Eurotiomycetes</taxon>
        <taxon>Eurotiomycetidae</taxon>
        <taxon>Eurotiales</taxon>
        <taxon>Aspergillaceae</taxon>
        <taxon>Aspergillus</taxon>
        <taxon>Aspergillus subgen. Circumdati</taxon>
    </lineage>
</organism>
<evidence type="ECO:0000313" key="3">
    <source>
        <dbReference type="Proteomes" id="UP000324241"/>
    </source>
</evidence>
<comment type="caution">
    <text evidence="2">The sequence shown here is derived from an EMBL/GenBank/DDBJ whole genome shotgun (WGS) entry which is preliminary data.</text>
</comment>
<gene>
    <name evidence="2" type="ORF">ATNIH1004_003935</name>
</gene>
<dbReference type="Proteomes" id="UP000324241">
    <property type="component" value="Unassembled WGS sequence"/>
</dbReference>
<evidence type="ECO:0000256" key="1">
    <source>
        <dbReference type="SAM" id="MobiDB-lite"/>
    </source>
</evidence>
<feature type="region of interest" description="Disordered" evidence="1">
    <location>
        <begin position="1"/>
        <end position="23"/>
    </location>
</feature>
<evidence type="ECO:0008006" key="4">
    <source>
        <dbReference type="Google" id="ProtNLM"/>
    </source>
</evidence>
<reference evidence="2 3" key="1">
    <citation type="submission" date="2019-08" db="EMBL/GenBank/DDBJ databases">
        <title>The genome sequence of a newly discovered highly antifungal drug resistant Aspergillus species, Aspergillus tanneri NIH 1004.</title>
        <authorList>
            <person name="Mounaud S."/>
            <person name="Singh I."/>
            <person name="Joardar V."/>
            <person name="Pakala S."/>
            <person name="Pakala S."/>
            <person name="Venepally P."/>
            <person name="Chung J.K."/>
            <person name="Losada L."/>
            <person name="Nierman W.C."/>
        </authorList>
    </citation>
    <scope>NUCLEOTIDE SEQUENCE [LARGE SCALE GENOMIC DNA]</scope>
    <source>
        <strain evidence="2 3">NIH1004</strain>
    </source>
</reference>
<dbReference type="EMBL" id="QUQM01000003">
    <property type="protein sequence ID" value="KAA8648052.1"/>
    <property type="molecule type" value="Genomic_DNA"/>
</dbReference>
<dbReference type="AlphaFoldDB" id="A0A5M9MM18"/>
<accession>A0A5M9MM18</accession>
<sequence length="174" mass="20359">MATRGMAGRDKETRQQHEGAHVAQTRVSWKLKAKVRSRLQLNSKTFHIQKARFWTYSRHSYDINILIGAAYSNALHAYDERNDSETLPSIAKFAREFGVSYRRLWARINGRDSKSTRQPVNLQLDFAQYQKLFDYIDRQYDSDGLVSANATRKAANTVYRRVIQVLQRHHQKTK</sequence>
<protein>
    <recommendedName>
        <fullName evidence="4">HTH psq-type domain-containing protein</fullName>
    </recommendedName>
</protein>
<dbReference type="GeneID" id="54326637"/>
<feature type="compositionally biased region" description="Basic and acidic residues" evidence="1">
    <location>
        <begin position="7"/>
        <end position="20"/>
    </location>
</feature>
<dbReference type="RefSeq" id="XP_033427413.1">
    <property type="nucleotide sequence ID" value="XM_033568607.1"/>
</dbReference>
<proteinExistence type="predicted"/>
<evidence type="ECO:0000313" key="2">
    <source>
        <dbReference type="EMBL" id="KAA8648052.1"/>
    </source>
</evidence>